<organism evidence="1 2">
    <name type="scientific">Plasmodium gaboni</name>
    <dbReference type="NCBI Taxonomy" id="647221"/>
    <lineage>
        <taxon>Eukaryota</taxon>
        <taxon>Sar</taxon>
        <taxon>Alveolata</taxon>
        <taxon>Apicomplexa</taxon>
        <taxon>Aconoidasida</taxon>
        <taxon>Haemosporida</taxon>
        <taxon>Plasmodiidae</taxon>
        <taxon>Plasmodium</taxon>
        <taxon>Plasmodium (Laverania)</taxon>
    </lineage>
</organism>
<dbReference type="Proteomes" id="UP000831156">
    <property type="component" value="Chromosome 12"/>
</dbReference>
<sequence>MIRLIEKKLRGKSFLKRGVQTYICKDKEKISNNYEELQFLDNNIKHNLYKLKCIEQKKIKSDRIVYKKILKDLLKEKHNMDSNELVEFLYILIYNDLYYLDISCNFFSYFYNNYIFSKKYFNNVNVNDIIHVIYSFYLFENYHFFISKNNFFNLDKTSDILDNEENKKGGHILTQMKLKKLEGQFNNKRNNNNNNSNSNNNIYSDDDNYYYDDDNCFDNVLNNTLIYEKNEGNNYSFINKKKYTEYYNNNTHSSFHIYNYYSSFIHHNIDYINKNHLIKILLVLSQCINNENISYQLNKKKYENNQSIEKDIKSNIKNPFEHIQKNIFTLIEKFIEKIDLKKDIKKSYTPERINEKEWGKKKERYINLIDGSFKNYIYIDNHMNNNKLVCLFFYVLSNIFYPILPSTFFFSSSYKENVTESQNFTSITNNNNNNNNNNMMPCHIDNINILLSYSNNKCDDINMPCTHNENTNDNILIKHNEHLDIIQMFKNHYNNIEEMSNEYYKNTDKTKSSIENFIIYKNNILKSIKKYVFLDAIYNLDVHYKLMFFKSIYTLNFYNLPFLKHIYAIQSYMQYNNLDNLDFYDNLHFFNTPSVHIEINQNDEKGECPKLGRVKKKNDNIRIKKENKTCNNTDGHYKDTINDNVKNYYEKKLKNKLIQLSKEGDLFNNAYIKLLNNIENSIKNNTIEQNINTLQYMYLIRFVDNHFIILLISKLCNTSDKLKNEHKKKMNDIMMSLCIYLSSHMDSNIFWFNNKENNLPINVFNHIYSNNNIYLRHLKKLNDFILLLYKKQIFKRKRKELLSWTNYKCI</sequence>
<evidence type="ECO:0000313" key="1">
    <source>
        <dbReference type="EMBL" id="SOV16437.1"/>
    </source>
</evidence>
<keyword evidence="2" id="KW-1185">Reference proteome</keyword>
<protein>
    <submittedName>
        <fullName evidence="1">Uncharacterized protein</fullName>
    </submittedName>
</protein>
<dbReference type="EMBL" id="LT969435">
    <property type="protein sequence ID" value="SOV16437.1"/>
    <property type="molecule type" value="Genomic_DNA"/>
</dbReference>
<reference evidence="1" key="1">
    <citation type="submission" date="2016-09" db="EMBL/GenBank/DDBJ databases">
        <authorList>
            <consortium name="Pathogen Informatics"/>
            <person name="Sun Q."/>
            <person name="Inoue M."/>
        </authorList>
    </citation>
    <scope>NUCLEOTIDE SEQUENCE</scope>
</reference>
<accession>A0ABY1UQB8</accession>
<evidence type="ECO:0000313" key="2">
    <source>
        <dbReference type="Proteomes" id="UP000831156"/>
    </source>
</evidence>
<proteinExistence type="predicted"/>
<name>A0ABY1UQB8_9APIC</name>
<gene>
    <name evidence="1" type="ORF">PGABG01_1227000</name>
</gene>